<dbReference type="SUPFAM" id="SSF55874">
    <property type="entry name" value="ATPase domain of HSP90 chaperone/DNA topoisomerase II/histidine kinase"/>
    <property type="match status" value="1"/>
</dbReference>
<accession>A0ABN3VPG7</accession>
<keyword evidence="1" id="KW-0808">Transferase</keyword>
<organism evidence="3 4">
    <name type="scientific">Streptosporangium fragile</name>
    <dbReference type="NCBI Taxonomy" id="46186"/>
    <lineage>
        <taxon>Bacteria</taxon>
        <taxon>Bacillati</taxon>
        <taxon>Actinomycetota</taxon>
        <taxon>Actinomycetes</taxon>
        <taxon>Streptosporangiales</taxon>
        <taxon>Streptosporangiaceae</taxon>
        <taxon>Streptosporangium</taxon>
    </lineage>
</organism>
<dbReference type="InterPro" id="IPR036890">
    <property type="entry name" value="HATPase_C_sf"/>
</dbReference>
<keyword evidence="4" id="KW-1185">Reference proteome</keyword>
<evidence type="ECO:0000313" key="4">
    <source>
        <dbReference type="Proteomes" id="UP001500831"/>
    </source>
</evidence>
<dbReference type="InterPro" id="IPR003594">
    <property type="entry name" value="HATPase_dom"/>
</dbReference>
<protein>
    <recommendedName>
        <fullName evidence="2">Histidine kinase/HSP90-like ATPase domain-containing protein</fullName>
    </recommendedName>
</protein>
<dbReference type="Pfam" id="PF13581">
    <property type="entry name" value="HATPase_c_2"/>
    <property type="match status" value="1"/>
</dbReference>
<gene>
    <name evidence="3" type="ORF">GCM10010517_03970</name>
</gene>
<keyword evidence="1" id="KW-0418">Kinase</keyword>
<dbReference type="RefSeq" id="WP_344967147.1">
    <property type="nucleotide sequence ID" value="NZ_BAAAVI010000002.1"/>
</dbReference>
<comment type="caution">
    <text evidence="3">The sequence shown here is derived from an EMBL/GenBank/DDBJ whole genome shotgun (WGS) entry which is preliminary data.</text>
</comment>
<dbReference type="Proteomes" id="UP001500831">
    <property type="component" value="Unassembled WGS sequence"/>
</dbReference>
<dbReference type="EMBL" id="BAAAVI010000002">
    <property type="protein sequence ID" value="GAA2847080.1"/>
    <property type="molecule type" value="Genomic_DNA"/>
</dbReference>
<feature type="domain" description="Histidine kinase/HSP90-like ATPase" evidence="2">
    <location>
        <begin position="30"/>
        <end position="139"/>
    </location>
</feature>
<sequence>MGVTRNDVPPALIEAMVGLRPGGMTYRRTFPGRPDQIPPARRFIRFLLEDSPCRDDAEQIVAELAANAVAHTSSGRPHGTFIVELTRKITAIRITVYDCGWGVTPRFAPRRDVDPLAEHGRGLAVVAALASKVGFRGTQALGHAVWAELPVI</sequence>
<reference evidence="3 4" key="1">
    <citation type="journal article" date="2019" name="Int. J. Syst. Evol. Microbiol.">
        <title>The Global Catalogue of Microorganisms (GCM) 10K type strain sequencing project: providing services to taxonomists for standard genome sequencing and annotation.</title>
        <authorList>
            <consortium name="The Broad Institute Genomics Platform"/>
            <consortium name="The Broad Institute Genome Sequencing Center for Infectious Disease"/>
            <person name="Wu L."/>
            <person name="Ma J."/>
        </authorList>
    </citation>
    <scope>NUCLEOTIDE SEQUENCE [LARGE SCALE GENOMIC DNA]</scope>
    <source>
        <strain evidence="3 4">JCM 6242</strain>
    </source>
</reference>
<dbReference type="InterPro" id="IPR050267">
    <property type="entry name" value="Anti-sigma-factor_SerPK"/>
</dbReference>
<evidence type="ECO:0000259" key="2">
    <source>
        <dbReference type="Pfam" id="PF13581"/>
    </source>
</evidence>
<keyword evidence="1" id="KW-0723">Serine/threonine-protein kinase</keyword>
<evidence type="ECO:0000256" key="1">
    <source>
        <dbReference type="ARBA" id="ARBA00022527"/>
    </source>
</evidence>
<name>A0ABN3VPG7_9ACTN</name>
<dbReference type="CDD" id="cd16936">
    <property type="entry name" value="HATPase_RsbW-like"/>
    <property type="match status" value="1"/>
</dbReference>
<dbReference type="PANTHER" id="PTHR35526">
    <property type="entry name" value="ANTI-SIGMA-F FACTOR RSBW-RELATED"/>
    <property type="match status" value="1"/>
</dbReference>
<evidence type="ECO:0000313" key="3">
    <source>
        <dbReference type="EMBL" id="GAA2847080.1"/>
    </source>
</evidence>
<proteinExistence type="predicted"/>
<dbReference type="Gene3D" id="3.30.565.10">
    <property type="entry name" value="Histidine kinase-like ATPase, C-terminal domain"/>
    <property type="match status" value="1"/>
</dbReference>
<dbReference type="PANTHER" id="PTHR35526:SF3">
    <property type="entry name" value="ANTI-SIGMA-F FACTOR RSBW"/>
    <property type="match status" value="1"/>
</dbReference>